<evidence type="ECO:0000256" key="3">
    <source>
        <dbReference type="ARBA" id="ARBA00022824"/>
    </source>
</evidence>
<keyword evidence="4" id="KW-0472">Membrane</keyword>
<dbReference type="SUPFAM" id="SSF53474">
    <property type="entry name" value="alpha/beta-Hydrolases"/>
    <property type="match status" value="1"/>
</dbReference>
<dbReference type="Gene3D" id="3.40.50.1820">
    <property type="entry name" value="alpha/beta hydrolase"/>
    <property type="match status" value="1"/>
</dbReference>
<name>A0ABQ3L9D8_9PSEU</name>
<dbReference type="InterPro" id="IPR029058">
    <property type="entry name" value="AB_hydrolase_fold"/>
</dbReference>
<dbReference type="Pfam" id="PF05057">
    <property type="entry name" value="DUF676"/>
    <property type="match status" value="1"/>
</dbReference>
<feature type="domain" description="DUF676" evidence="5">
    <location>
        <begin position="22"/>
        <end position="164"/>
    </location>
</feature>
<dbReference type="InterPro" id="IPR052374">
    <property type="entry name" value="SERAC1"/>
</dbReference>
<dbReference type="InterPro" id="IPR007751">
    <property type="entry name" value="DUF676_lipase-like"/>
</dbReference>
<evidence type="ECO:0000259" key="5">
    <source>
        <dbReference type="Pfam" id="PF05057"/>
    </source>
</evidence>
<dbReference type="PANTHER" id="PTHR48182">
    <property type="entry name" value="PROTEIN SERAC1"/>
    <property type="match status" value="1"/>
</dbReference>
<proteinExistence type="predicted"/>
<keyword evidence="3" id="KW-0256">Endoplasmic reticulum</keyword>
<dbReference type="PANTHER" id="PTHR48182:SF2">
    <property type="entry name" value="PROTEIN SERAC1"/>
    <property type="match status" value="1"/>
</dbReference>
<accession>A0ABQ3L9D8</accession>
<comment type="caution">
    <text evidence="6">The sequence shown here is derived from an EMBL/GenBank/DDBJ whole genome shotgun (WGS) entry which is preliminary data.</text>
</comment>
<keyword evidence="7" id="KW-1185">Reference proteome</keyword>
<gene>
    <name evidence="6" type="ORF">GCM10017790_15830</name>
</gene>
<comment type="subcellular location">
    <subcellularLocation>
        <location evidence="1">Endoplasmic reticulum</location>
    </subcellularLocation>
    <subcellularLocation>
        <location evidence="2">Membrane</location>
    </subcellularLocation>
</comment>
<evidence type="ECO:0000313" key="7">
    <source>
        <dbReference type="Proteomes" id="UP000635387"/>
    </source>
</evidence>
<evidence type="ECO:0000313" key="6">
    <source>
        <dbReference type="EMBL" id="GHH08718.1"/>
    </source>
</evidence>
<dbReference type="EMBL" id="BNAY01000002">
    <property type="protein sequence ID" value="GHH08718.1"/>
    <property type="molecule type" value="Genomic_DNA"/>
</dbReference>
<sequence length="820" mass="89832">MRGQAVTELVVVSTDEAPVLDVVFVHGLDGDARKSWSAKREGSFWPEWLGQDIEGVSVWSLDYDAASSHWLGHAMPIQDRAISLLAHLEKDGIGQRPLCFVTHSMGGLVVKEMLLHAADGRADYTEFATATRGVVFLATPHTGSDIVTKAVVKALAVVYRKTEAVDGLERNSAHLRQLNTRYRNWSVHPTSDIKHKIFYETRPTKGIQVVDAGSADPGIPGQTPISVDADHIDICKPSAPSDLVYGQIKLFVTGIITALRTSPAGAGHQEETCELDVDEALPYVRDVNPLDTGVKPSVPLVDSDSPIALWLNHKTPRSQICSYALRDHDADLRARLRRVVDDPSGAVILIGRSCTGKSRSAWEAVREFLPDWHFVNMNNPEDIERLSRAKLSKGGVVLWLDNLRSGTGVAGAVKAALAVLRDHGRTYQAVAVATMWHAPVVGSANQPTALADSFAMKELATYAGSPVPVLESWSDAERRRGWARSIDAEDNLLAAALRQRVVSPPQMLAGAHWTINLWQSPVKRETRSLLDAAIDLAILGFGVDPRMPLTLPLLRGATPAYLERPPESPTWFEDALAEATNPLEEAVWALRPPFPDSSGTYTLFDPLLEFGKLVRFHEPLPETVWRLFAMVGLTRFPLEVLARSAGHRLLHPLAAELELAAAAAAPTPEPPAVKPELPVLPVPRPDAATERQALSIKPGFRSSSRDRADQLLADDNYDELVELAVGSNDSYVRRRLAKLYERHGEIDKLRQLASFSNRGGRHFVEHLCATGNLTELLRMIAAGDGYARRAIEDWAIVGLSEEERQVILAHGLNPDGTPRS</sequence>
<protein>
    <recommendedName>
        <fullName evidence="5">DUF676 domain-containing protein</fullName>
    </recommendedName>
</protein>
<dbReference type="Proteomes" id="UP000635387">
    <property type="component" value="Unassembled WGS sequence"/>
</dbReference>
<reference evidence="7" key="1">
    <citation type="journal article" date="2019" name="Int. J. Syst. Evol. Microbiol.">
        <title>The Global Catalogue of Microorganisms (GCM) 10K type strain sequencing project: providing services to taxonomists for standard genome sequencing and annotation.</title>
        <authorList>
            <consortium name="The Broad Institute Genomics Platform"/>
            <consortium name="The Broad Institute Genome Sequencing Center for Infectious Disease"/>
            <person name="Wu L."/>
            <person name="Ma J."/>
        </authorList>
    </citation>
    <scope>NUCLEOTIDE SEQUENCE [LARGE SCALE GENOMIC DNA]</scope>
    <source>
        <strain evidence="7">CGMCC 4.7683</strain>
    </source>
</reference>
<evidence type="ECO:0000256" key="2">
    <source>
        <dbReference type="ARBA" id="ARBA00004370"/>
    </source>
</evidence>
<organism evidence="6 7">
    <name type="scientific">Amycolatopsis oliviviridis</name>
    <dbReference type="NCBI Taxonomy" id="1471590"/>
    <lineage>
        <taxon>Bacteria</taxon>
        <taxon>Bacillati</taxon>
        <taxon>Actinomycetota</taxon>
        <taxon>Actinomycetes</taxon>
        <taxon>Pseudonocardiales</taxon>
        <taxon>Pseudonocardiaceae</taxon>
        <taxon>Amycolatopsis</taxon>
    </lineage>
</organism>
<evidence type="ECO:0000256" key="4">
    <source>
        <dbReference type="ARBA" id="ARBA00023136"/>
    </source>
</evidence>
<evidence type="ECO:0000256" key="1">
    <source>
        <dbReference type="ARBA" id="ARBA00004240"/>
    </source>
</evidence>